<accession>A0A2N7WFL9</accession>
<comment type="caution">
    <text evidence="2">The sequence shown here is derived from an EMBL/GenBank/DDBJ whole genome shotgun (WGS) entry which is preliminary data.</text>
</comment>
<dbReference type="InterPro" id="IPR008008">
    <property type="entry name" value="DUF746"/>
</dbReference>
<dbReference type="Proteomes" id="UP000235347">
    <property type="component" value="Unassembled WGS sequence"/>
</dbReference>
<feature type="domain" description="DUF746" evidence="1">
    <location>
        <begin position="120"/>
        <end position="175"/>
    </location>
</feature>
<dbReference type="AlphaFoldDB" id="A0A2N7WFL9"/>
<dbReference type="EMBL" id="PNYB01000001">
    <property type="protein sequence ID" value="PMS28230.1"/>
    <property type="molecule type" value="Genomic_DNA"/>
</dbReference>
<dbReference type="Pfam" id="PF05344">
    <property type="entry name" value="DUF746"/>
    <property type="match status" value="1"/>
</dbReference>
<name>A0A2N7WFL9_9BURK</name>
<evidence type="ECO:0000313" key="3">
    <source>
        <dbReference type="Proteomes" id="UP000235347"/>
    </source>
</evidence>
<gene>
    <name evidence="2" type="ORF">C0Z19_00385</name>
</gene>
<reference evidence="2 3" key="1">
    <citation type="submission" date="2018-01" db="EMBL/GenBank/DDBJ databases">
        <title>Whole genome analyses suggest that Burkholderia sensu lato contains two further novel genera in the rhizoxinica-symbiotica group Mycetohabitans gen. nov., and Trinickia gen. nov.: implications for the evolution of diazotrophy and nodulation in the Burkholderiaceae.</title>
        <authorList>
            <person name="Estrada-de los Santos P."/>
            <person name="Palmer M."/>
            <person name="Chavez-Ramirez B."/>
            <person name="Beukes C."/>
            <person name="Steenkamp E.T."/>
            <person name="Hirsch A.M."/>
            <person name="Manyaka P."/>
            <person name="Maluk M."/>
            <person name="Lafos M."/>
            <person name="Crook M."/>
            <person name="Gross E."/>
            <person name="Simon M.F."/>
            <person name="Bueno dos Reis Junior F."/>
            <person name="Poole P.S."/>
            <person name="Venter S.N."/>
            <person name="James E.K."/>
        </authorList>
    </citation>
    <scope>NUCLEOTIDE SEQUENCE [LARGE SCALE GENOMIC DNA]</scope>
    <source>
        <strain evidence="2 3">GP25-8</strain>
    </source>
</reference>
<organism evidence="2 3">
    <name type="scientific">Trinickia soli</name>
    <dbReference type="NCBI Taxonomy" id="380675"/>
    <lineage>
        <taxon>Bacteria</taxon>
        <taxon>Pseudomonadati</taxon>
        <taxon>Pseudomonadota</taxon>
        <taxon>Betaproteobacteria</taxon>
        <taxon>Burkholderiales</taxon>
        <taxon>Burkholderiaceae</taxon>
        <taxon>Trinickia</taxon>
    </lineage>
</organism>
<sequence length="245" mass="27534">MCWMNRSSSCAGTNRKSQVTPTIRCFDPNAPLYTKGGRPLPDTEDRTFSAFVLRALRDARSKSEVPPACPHCGSRETILASRPHTRLPRPTFLCRDCWRRYNRLTGTPLARLRHETKLPAFVRLLSQQISYAKAADRLGVDYTAIANWTAKFRAWFRELDPTCEWERRVRLGLKPRALGACPNCTAQALRFYGFASESGDRRLSCVACGSVFSLSKLGGELQCAVSYDPAVASGRLDLPRMQRVD</sequence>
<evidence type="ECO:0000259" key="1">
    <source>
        <dbReference type="Pfam" id="PF05344"/>
    </source>
</evidence>
<keyword evidence="3" id="KW-1185">Reference proteome</keyword>
<proteinExistence type="predicted"/>
<evidence type="ECO:0000313" key="2">
    <source>
        <dbReference type="EMBL" id="PMS28230.1"/>
    </source>
</evidence>
<protein>
    <recommendedName>
        <fullName evidence="1">DUF746 domain-containing protein</fullName>
    </recommendedName>
</protein>